<feature type="transmembrane region" description="Helical" evidence="7">
    <location>
        <begin position="100"/>
        <end position="121"/>
    </location>
</feature>
<feature type="transmembrane region" description="Helical" evidence="7">
    <location>
        <begin position="175"/>
        <end position="199"/>
    </location>
</feature>
<keyword evidence="3" id="KW-1003">Cell membrane</keyword>
<feature type="transmembrane region" description="Helical" evidence="7">
    <location>
        <begin position="12"/>
        <end position="30"/>
    </location>
</feature>
<feature type="domain" description="ABC transmembrane type-1" evidence="8">
    <location>
        <begin position="94"/>
        <end position="312"/>
    </location>
</feature>
<evidence type="ECO:0000256" key="7">
    <source>
        <dbReference type="RuleBase" id="RU363032"/>
    </source>
</evidence>
<sequence>MLAFLIQRVLQAIFVMFVVALISFSLFHYVGDPVLNMLGQEATEADRAALRAQLGLDQPVVVQFWNFIVNAAQFEFGISYRSARPVTDLILERLPATLELAIISAIFAVVMGILLGIYTALRRRSWLANFIMTASLIGVSLPTFLIGVLLIYIFAVELGMLPAFGRGQTVRLGDWWTTGLLTTSGLRSLILPAITLGLFQLTLIMRLVRAEMLEVLSTDYIKFARARGLSKRVVHLRHALKNTMIPVITIIGLQLGTIIAFAIITETVFQWPGVGALFITAVRFVDVPVMAAYLMMIALVFVVINLVVDLLYYAVDPRLRAQGGGK</sequence>
<evidence type="ECO:0000256" key="2">
    <source>
        <dbReference type="ARBA" id="ARBA00022448"/>
    </source>
</evidence>
<comment type="similarity">
    <text evidence="7">Belongs to the binding-protein-dependent transport system permease family.</text>
</comment>
<dbReference type="InterPro" id="IPR035906">
    <property type="entry name" value="MetI-like_sf"/>
</dbReference>
<evidence type="ECO:0000256" key="6">
    <source>
        <dbReference type="ARBA" id="ARBA00023136"/>
    </source>
</evidence>
<dbReference type="InterPro" id="IPR000515">
    <property type="entry name" value="MetI-like"/>
</dbReference>
<evidence type="ECO:0000256" key="4">
    <source>
        <dbReference type="ARBA" id="ARBA00022692"/>
    </source>
</evidence>
<reference evidence="9 10" key="1">
    <citation type="journal article" date="2021" name="Front. Microbiol.">
        <title>Aerobic Denitrification and Heterotrophic Sulfur Oxidation in the Genus Halomonas Revealed by Six Novel Species Characterizations and Genome-Based Analysis.</title>
        <authorList>
            <person name="Wang L."/>
            <person name="Shao Z."/>
        </authorList>
    </citation>
    <scope>NUCLEOTIDE SEQUENCE [LARGE SCALE GENOMIC DNA]</scope>
    <source>
        <strain evidence="9 10">MCCC 1A11058</strain>
    </source>
</reference>
<comment type="subcellular location">
    <subcellularLocation>
        <location evidence="1 7">Cell membrane</location>
        <topology evidence="1 7">Multi-pass membrane protein</topology>
    </subcellularLocation>
</comment>
<keyword evidence="10" id="KW-1185">Reference proteome</keyword>
<comment type="caution">
    <text evidence="9">The sequence shown here is derived from an EMBL/GenBank/DDBJ whole genome shotgun (WGS) entry which is preliminary data.</text>
</comment>
<evidence type="ECO:0000259" key="8">
    <source>
        <dbReference type="PROSITE" id="PS50928"/>
    </source>
</evidence>
<evidence type="ECO:0000313" key="10">
    <source>
        <dbReference type="Proteomes" id="UP001320272"/>
    </source>
</evidence>
<evidence type="ECO:0000313" key="9">
    <source>
        <dbReference type="EMBL" id="MCE8023737.1"/>
    </source>
</evidence>
<feature type="transmembrane region" description="Helical" evidence="7">
    <location>
        <begin position="291"/>
        <end position="315"/>
    </location>
</feature>
<dbReference type="PANTHER" id="PTHR43163">
    <property type="entry name" value="DIPEPTIDE TRANSPORT SYSTEM PERMEASE PROTEIN DPPB-RELATED"/>
    <property type="match status" value="1"/>
</dbReference>
<dbReference type="Pfam" id="PF00528">
    <property type="entry name" value="BPD_transp_1"/>
    <property type="match status" value="1"/>
</dbReference>
<keyword evidence="2 7" id="KW-0813">Transport</keyword>
<organism evidence="9 10">
    <name type="scientific">Billgrantia aerodenitrificans</name>
    <dbReference type="NCBI Taxonomy" id="2733483"/>
    <lineage>
        <taxon>Bacteria</taxon>
        <taxon>Pseudomonadati</taxon>
        <taxon>Pseudomonadota</taxon>
        <taxon>Gammaproteobacteria</taxon>
        <taxon>Oceanospirillales</taxon>
        <taxon>Halomonadaceae</taxon>
        <taxon>Billgrantia</taxon>
    </lineage>
</organism>
<keyword evidence="4 7" id="KW-0812">Transmembrane</keyword>
<evidence type="ECO:0000256" key="3">
    <source>
        <dbReference type="ARBA" id="ARBA00022475"/>
    </source>
</evidence>
<proteinExistence type="inferred from homology"/>
<dbReference type="InterPro" id="IPR045621">
    <property type="entry name" value="BPD_transp_1_N"/>
</dbReference>
<keyword evidence="6 7" id="KW-0472">Membrane</keyword>
<dbReference type="EMBL" id="JABFTV010000003">
    <property type="protein sequence ID" value="MCE8023737.1"/>
    <property type="molecule type" value="Genomic_DNA"/>
</dbReference>
<dbReference type="Pfam" id="PF19300">
    <property type="entry name" value="BPD_transp_1_N"/>
    <property type="match status" value="1"/>
</dbReference>
<dbReference type="RefSeq" id="WP_010626296.1">
    <property type="nucleotide sequence ID" value="NZ_JABFTV010000003.1"/>
</dbReference>
<dbReference type="Proteomes" id="UP001320272">
    <property type="component" value="Unassembled WGS sequence"/>
</dbReference>
<evidence type="ECO:0000256" key="5">
    <source>
        <dbReference type="ARBA" id="ARBA00022989"/>
    </source>
</evidence>
<feature type="transmembrane region" description="Helical" evidence="7">
    <location>
        <begin position="247"/>
        <end position="271"/>
    </location>
</feature>
<accession>A0ABS9AQ17</accession>
<dbReference type="PANTHER" id="PTHR43163:SF2">
    <property type="entry name" value="ABC TRANSPORTER PERMEASE PROTEIN"/>
    <property type="match status" value="1"/>
</dbReference>
<protein>
    <submittedName>
        <fullName evidence="9">ABC transporter permease</fullName>
    </submittedName>
</protein>
<dbReference type="CDD" id="cd06261">
    <property type="entry name" value="TM_PBP2"/>
    <property type="match status" value="1"/>
</dbReference>
<dbReference type="PROSITE" id="PS50928">
    <property type="entry name" value="ABC_TM1"/>
    <property type="match status" value="1"/>
</dbReference>
<keyword evidence="5 7" id="KW-1133">Transmembrane helix</keyword>
<gene>
    <name evidence="9" type="ORF">HOP59_06305</name>
</gene>
<dbReference type="Gene3D" id="1.10.3720.10">
    <property type="entry name" value="MetI-like"/>
    <property type="match status" value="1"/>
</dbReference>
<feature type="transmembrane region" description="Helical" evidence="7">
    <location>
        <begin position="133"/>
        <end position="155"/>
    </location>
</feature>
<name>A0ABS9AQ17_9GAMM</name>
<evidence type="ECO:0000256" key="1">
    <source>
        <dbReference type="ARBA" id="ARBA00004651"/>
    </source>
</evidence>
<dbReference type="SUPFAM" id="SSF161098">
    <property type="entry name" value="MetI-like"/>
    <property type="match status" value="1"/>
</dbReference>